<dbReference type="PANTHER" id="PTHR10997">
    <property type="entry name" value="IMPORTIN-7, 8, 11"/>
    <property type="match status" value="1"/>
</dbReference>
<reference evidence="6" key="1">
    <citation type="submission" date="2022-07" db="EMBL/GenBank/DDBJ databases">
        <title>Phylogenomic reconstructions and comparative analyses of Kickxellomycotina fungi.</title>
        <authorList>
            <person name="Reynolds N.K."/>
            <person name="Stajich J.E."/>
            <person name="Barry K."/>
            <person name="Grigoriev I.V."/>
            <person name="Crous P."/>
            <person name="Smith M.E."/>
        </authorList>
    </citation>
    <scope>NUCLEOTIDE SEQUENCE</scope>
    <source>
        <strain evidence="6">NBRC 105414</strain>
    </source>
</reference>
<dbReference type="OrthoDB" id="361693at2759"/>
<dbReference type="PROSITE" id="PS50166">
    <property type="entry name" value="IMPORTIN_B_NT"/>
    <property type="match status" value="1"/>
</dbReference>
<comment type="subcellular location">
    <subcellularLocation>
        <location evidence="1">Nucleus</location>
    </subcellularLocation>
</comment>
<keyword evidence="4" id="KW-0539">Nucleus</keyword>
<gene>
    <name evidence="6" type="ORF">H4R18_001598</name>
</gene>
<evidence type="ECO:0000256" key="2">
    <source>
        <dbReference type="ARBA" id="ARBA00007991"/>
    </source>
</evidence>
<dbReference type="Proteomes" id="UP001140217">
    <property type="component" value="Unassembled WGS sequence"/>
</dbReference>
<evidence type="ECO:0000256" key="3">
    <source>
        <dbReference type="ARBA" id="ARBA00022448"/>
    </source>
</evidence>
<evidence type="ECO:0000256" key="1">
    <source>
        <dbReference type="ARBA" id="ARBA00004123"/>
    </source>
</evidence>
<name>A0A9W8LKD7_9FUNG</name>
<keyword evidence="3" id="KW-0813">Transport</keyword>
<dbReference type="GO" id="GO:0031267">
    <property type="term" value="F:small GTPase binding"/>
    <property type="evidence" value="ECO:0007669"/>
    <property type="project" value="InterPro"/>
</dbReference>
<dbReference type="InterPro" id="IPR001494">
    <property type="entry name" value="Importin-beta_N"/>
</dbReference>
<evidence type="ECO:0000313" key="6">
    <source>
        <dbReference type="EMBL" id="KAJ2783619.1"/>
    </source>
</evidence>
<dbReference type="Pfam" id="PF25758">
    <property type="entry name" value="TPR_IPO11"/>
    <property type="match status" value="1"/>
</dbReference>
<comment type="similarity">
    <text evidence="2">Belongs to the importin beta family.</text>
</comment>
<dbReference type="GO" id="GO:0005635">
    <property type="term" value="C:nuclear envelope"/>
    <property type="evidence" value="ECO:0007669"/>
    <property type="project" value="TreeGrafter"/>
</dbReference>
<dbReference type="SUPFAM" id="SSF48371">
    <property type="entry name" value="ARM repeat"/>
    <property type="match status" value="1"/>
</dbReference>
<dbReference type="SMART" id="SM00913">
    <property type="entry name" value="IBN_N"/>
    <property type="match status" value="1"/>
</dbReference>
<protein>
    <recommendedName>
        <fullName evidence="5">Importin N-terminal domain-containing protein</fullName>
    </recommendedName>
</protein>
<dbReference type="GO" id="GO:0006606">
    <property type="term" value="P:protein import into nucleus"/>
    <property type="evidence" value="ECO:0007669"/>
    <property type="project" value="TreeGrafter"/>
</dbReference>
<dbReference type="AlphaFoldDB" id="A0A9W8LKD7"/>
<evidence type="ECO:0000313" key="7">
    <source>
        <dbReference type="Proteomes" id="UP001140217"/>
    </source>
</evidence>
<accession>A0A9W8LKD7</accession>
<dbReference type="InterPro" id="IPR011989">
    <property type="entry name" value="ARM-like"/>
</dbReference>
<proteinExistence type="inferred from homology"/>
<comment type="caution">
    <text evidence="6">The sequence shown here is derived from an EMBL/GenBank/DDBJ whole genome shotgun (WGS) entry which is preliminary data.</text>
</comment>
<dbReference type="InterPro" id="IPR016024">
    <property type="entry name" value="ARM-type_fold"/>
</dbReference>
<evidence type="ECO:0000256" key="4">
    <source>
        <dbReference type="ARBA" id="ARBA00023242"/>
    </source>
</evidence>
<dbReference type="PANTHER" id="PTHR10997:SF7">
    <property type="entry name" value="IMPORTIN-11"/>
    <property type="match status" value="1"/>
</dbReference>
<organism evidence="6 7">
    <name type="scientific">Coemansia javaensis</name>
    <dbReference type="NCBI Taxonomy" id="2761396"/>
    <lineage>
        <taxon>Eukaryota</taxon>
        <taxon>Fungi</taxon>
        <taxon>Fungi incertae sedis</taxon>
        <taxon>Zoopagomycota</taxon>
        <taxon>Kickxellomycotina</taxon>
        <taxon>Kickxellomycetes</taxon>
        <taxon>Kickxellales</taxon>
        <taxon>Kickxellaceae</taxon>
        <taxon>Coemansia</taxon>
    </lineage>
</organism>
<dbReference type="GO" id="GO:0005829">
    <property type="term" value="C:cytosol"/>
    <property type="evidence" value="ECO:0007669"/>
    <property type="project" value="TreeGrafter"/>
</dbReference>
<keyword evidence="7" id="KW-1185">Reference proteome</keyword>
<dbReference type="Pfam" id="PF03810">
    <property type="entry name" value="IBN_N"/>
    <property type="match status" value="1"/>
</dbReference>
<evidence type="ECO:0000259" key="5">
    <source>
        <dbReference type="PROSITE" id="PS50166"/>
    </source>
</evidence>
<dbReference type="Gene3D" id="1.25.10.10">
    <property type="entry name" value="Leucine-rich Repeat Variant"/>
    <property type="match status" value="1"/>
</dbReference>
<dbReference type="InterPro" id="IPR058669">
    <property type="entry name" value="TPR_IPO7/11-like"/>
</dbReference>
<dbReference type="EMBL" id="JANBUL010000043">
    <property type="protein sequence ID" value="KAJ2783619.1"/>
    <property type="molecule type" value="Genomic_DNA"/>
</dbReference>
<sequence length="1019" mass="113063">MDDRQAIVGVLEAALSQDPACVAQAEERLATLATHPNFHAFLFDVFADRSVPTQIRWIAVISLKNGIDKYWKRSAQHAIKLAEKDLIRPRLLDMLDEDSPPVATQYCVAVAKIARWEYPRVWPDFAEVLLARVSAIVADRASPEARRSTMEHNALHILHLFIKALAARTLPLERQKMREMTPLMFSVLVPIYNQRLDRFRAALLQAGAGLAKSAAFFAESLPLLKTIRLCVKVLRRLWVYGYENIERAGETALGFYVATTGHQPAFYDVFRRLAEDEDAGAAVPNEYLLVLRKLVLLYGKMYLDFQKYHAVPFIAIPCTPPMLRWYWTQISSEAPRLTVPLDAANGGGDAAPEPVLEPLLIQGLLLYKNVVKNFFYQPDDDGTLSDGARRCREVIDGEILTPAFVVEMAETLMFRYIPLKPRDLERWQDDPEGWIADEDSDYWSFEARRCAEHLFVDLVGQERARLAPELARLVLQGVANGGGGSPTEQHYRREGQYAALGLCASDLYDHIDFCEWLEKHPAADSPMGLVKWRIAWLIGKWIGVKFPAERRQQAYAVLLELASAAEPLIVRMEALSSLAQCIEDWDFLPEQFAPFVRPAFERAAEALGAVATAESRMRLVNLLSTLVQRMQREILPYAAAVVQLIPPLWDSAAGENMYQTAILILVTRLVEALGPQSTELQAFVAPLVRHSVDLGDPAHVYLIEDGVELWLMLLRGATKLDPSLAALLALAPQLVQYSSETLRRVLKVIEGYLLIDGPGVFRDHGPALVEALHALVADTSLTVRATAAGYATLGVLVQCVPVEAAGSALAQSSLLWTAFTFVLERREAEMVLAHHAAFLARVAVQYPALFCEFLSAQAADQAYSFARSWVELADDVRDVAQRRVFALGFAAAVAATTNDGVLRALPLMVPVWNEIMSDTGSSVAQCPSGAIGDYEDDDDDGCGYYAAGTGGDGGDEAVVPENARRQRLRAADPAHTLDARRQFACAMESCERINGGDRFRAILAQVDSRDMEDFRCQLS</sequence>
<feature type="domain" description="Importin N-terminal" evidence="5">
    <location>
        <begin position="25"/>
        <end position="97"/>
    </location>
</feature>